<evidence type="ECO:0000313" key="3">
    <source>
        <dbReference type="Proteomes" id="UP000321331"/>
    </source>
</evidence>
<feature type="compositionally biased region" description="Polar residues" evidence="1">
    <location>
        <begin position="226"/>
        <end position="252"/>
    </location>
</feature>
<dbReference type="EMBL" id="VMNF01000008">
    <property type="protein sequence ID" value="TXC02964.1"/>
    <property type="molecule type" value="Genomic_DNA"/>
</dbReference>
<feature type="compositionally biased region" description="Basic and acidic residues" evidence="1">
    <location>
        <begin position="281"/>
        <end position="291"/>
    </location>
</feature>
<name>A0A5C6SXE4_FUSOC</name>
<sequence length="748" mass="83197">MADTSVEQTPGGSHSSREPPNVSPSNDSPGVSPQARDAYSPPTGIGYTATSALPARMQNEAGFYKSFIVEVVMNGVYDKASNSNKIKKPNWPRGNFEYLHSPLRDVLGTFASTSVFSNDTEDTSGSTYIDSPSPFVHNDGQSTYKWYTETDQNAYLAFNIKSHNNQSDEQEDLTQQTEPMDHVEPDAALAAAFLNLSDAGDESAVSLVPTNSHLQNKPVRPKPTGALSSSTDQEQNPSRLLGPTNSTQPAETHSSKKMADSKKRKKPPTKRGGNPKQLKKTNTDKKGRSEPIEINSDDESLSDESSDALNDLLDELSDEPENSDDEEQKTDDEKHLPRPPKKTTDGELKVTGSKKITHPTDEEESVPLDLPVPKSTKAQTKKRKKLSEAVPEPFPANAVNVQQIPTGFMQPYPSRPTLPTAPITKVITAEEWDRRNAHWLDQLMDPESTKEMFGPTIEEEVIEEIFPLISKARRNVLNRWAKSEDFNLDSRLLEAPILPQVEVEDDTSQEILNVETDTARRSIRAIETAALSLPKAHQKTAALIKQHTDRLFACRDHEIDNYTLMAQSVAKLRESSSVNAATLNAAFETNETRLRSRVDPAQTAREEGLEALEADMQNALKTPTVDGSADQLVLFLKSHWRMRDDEISDWKDMANSVCHTAKEAGHPINQTDQEACNNHDWDSLLRLAITRGGKALVALLNMERCAPDEAFLGRRNEWYKDVLTDEEYDRWSDTFPIDEEPQSGGEQP</sequence>
<accession>A0A5C6SXE4</accession>
<proteinExistence type="predicted"/>
<reference evidence="2 3" key="1">
    <citation type="submission" date="2019-07" db="EMBL/GenBank/DDBJ databases">
        <title>The First High-Quality Draft Genome Sequence of the Causal Agent of the Current Panama Disease Epidemic.</title>
        <authorList>
            <person name="Warmington R.J."/>
            <person name="Kay W."/>
            <person name="Jeffries A."/>
            <person name="Bebber D."/>
            <person name="Moore K."/>
            <person name="Studholme D.J."/>
        </authorList>
    </citation>
    <scope>NUCLEOTIDE SEQUENCE [LARGE SCALE GENOMIC DNA]</scope>
    <source>
        <strain evidence="2 3">TR4</strain>
    </source>
</reference>
<feature type="compositionally biased region" description="Acidic residues" evidence="1">
    <location>
        <begin position="295"/>
        <end position="330"/>
    </location>
</feature>
<feature type="region of interest" description="Disordered" evidence="1">
    <location>
        <begin position="1"/>
        <end position="45"/>
    </location>
</feature>
<protein>
    <submittedName>
        <fullName evidence="2">Uncharacterized protein</fullName>
    </submittedName>
</protein>
<evidence type="ECO:0000313" key="2">
    <source>
        <dbReference type="EMBL" id="TXC02964.1"/>
    </source>
</evidence>
<dbReference type="Proteomes" id="UP000321331">
    <property type="component" value="Unassembled WGS sequence"/>
</dbReference>
<organism evidence="2 3">
    <name type="scientific">Fusarium oxysporum f. sp. cubense</name>
    <dbReference type="NCBI Taxonomy" id="61366"/>
    <lineage>
        <taxon>Eukaryota</taxon>
        <taxon>Fungi</taxon>
        <taxon>Dikarya</taxon>
        <taxon>Ascomycota</taxon>
        <taxon>Pezizomycotina</taxon>
        <taxon>Sordariomycetes</taxon>
        <taxon>Hypocreomycetidae</taxon>
        <taxon>Hypocreales</taxon>
        <taxon>Nectriaceae</taxon>
        <taxon>Fusarium</taxon>
        <taxon>Fusarium oxysporum species complex</taxon>
    </lineage>
</organism>
<feature type="compositionally biased region" description="Basic and acidic residues" evidence="1">
    <location>
        <begin position="331"/>
        <end position="348"/>
    </location>
</feature>
<comment type="caution">
    <text evidence="2">The sequence shown here is derived from an EMBL/GenBank/DDBJ whole genome shotgun (WGS) entry which is preliminary data.</text>
</comment>
<dbReference type="AlphaFoldDB" id="A0A5C6SXE4"/>
<evidence type="ECO:0000256" key="1">
    <source>
        <dbReference type="SAM" id="MobiDB-lite"/>
    </source>
</evidence>
<feature type="region of interest" description="Disordered" evidence="1">
    <location>
        <begin position="209"/>
        <end position="389"/>
    </location>
</feature>
<feature type="compositionally biased region" description="Polar residues" evidence="1">
    <location>
        <begin position="1"/>
        <end position="14"/>
    </location>
</feature>
<gene>
    <name evidence="2" type="ORF">FocTR4_00014964</name>
</gene>